<evidence type="ECO:0000313" key="4">
    <source>
        <dbReference type="Proteomes" id="UP001197247"/>
    </source>
</evidence>
<organism evidence="3 4">
    <name type="scientific">Kineosporia corallincola</name>
    <dbReference type="NCBI Taxonomy" id="2835133"/>
    <lineage>
        <taxon>Bacteria</taxon>
        <taxon>Bacillati</taxon>
        <taxon>Actinomycetota</taxon>
        <taxon>Actinomycetes</taxon>
        <taxon>Kineosporiales</taxon>
        <taxon>Kineosporiaceae</taxon>
        <taxon>Kineosporia</taxon>
    </lineage>
</organism>
<dbReference type="RefSeq" id="WP_214159003.1">
    <property type="nucleotide sequence ID" value="NZ_JAHBAY010000012.1"/>
</dbReference>
<feature type="compositionally biased region" description="Low complexity" evidence="1">
    <location>
        <begin position="277"/>
        <end position="295"/>
    </location>
</feature>
<feature type="compositionally biased region" description="Basic and acidic residues" evidence="1">
    <location>
        <begin position="10"/>
        <end position="19"/>
    </location>
</feature>
<dbReference type="EMBL" id="JAHBAY010000012">
    <property type="protein sequence ID" value="MBT0772477.1"/>
    <property type="molecule type" value="Genomic_DNA"/>
</dbReference>
<name>A0ABS5TN05_9ACTN</name>
<keyword evidence="2" id="KW-0812">Transmembrane</keyword>
<keyword evidence="2" id="KW-0472">Membrane</keyword>
<evidence type="ECO:0008006" key="5">
    <source>
        <dbReference type="Google" id="ProtNLM"/>
    </source>
</evidence>
<proteinExistence type="predicted"/>
<reference evidence="3 4" key="1">
    <citation type="submission" date="2021-05" db="EMBL/GenBank/DDBJ databases">
        <title>Kineosporia and Streptomyces sp. nov. two new marine actinobacteria isolated from Coral.</title>
        <authorList>
            <person name="Buangrab K."/>
            <person name="Sutthacheep M."/>
            <person name="Yeemin T."/>
            <person name="Harunari E."/>
            <person name="Igarashi Y."/>
            <person name="Kanchanasin P."/>
            <person name="Tanasupawat S."/>
            <person name="Phongsopitanun W."/>
        </authorList>
    </citation>
    <scope>NUCLEOTIDE SEQUENCE [LARGE SCALE GENOMIC DNA]</scope>
    <source>
        <strain evidence="3 4">J2-2</strain>
    </source>
</reference>
<protein>
    <recommendedName>
        <fullName evidence="5">DUF4179 domain-containing protein</fullName>
    </recommendedName>
</protein>
<feature type="region of interest" description="Disordered" evidence="1">
    <location>
        <begin position="1"/>
        <end position="55"/>
    </location>
</feature>
<keyword evidence="2" id="KW-1133">Transmembrane helix</keyword>
<comment type="caution">
    <text evidence="3">The sequence shown here is derived from an EMBL/GenBank/DDBJ whole genome shotgun (WGS) entry which is preliminary data.</text>
</comment>
<evidence type="ECO:0000313" key="3">
    <source>
        <dbReference type="EMBL" id="MBT0772477.1"/>
    </source>
</evidence>
<accession>A0ABS5TN05</accession>
<evidence type="ECO:0000256" key="1">
    <source>
        <dbReference type="SAM" id="MobiDB-lite"/>
    </source>
</evidence>
<feature type="region of interest" description="Disordered" evidence="1">
    <location>
        <begin position="277"/>
        <end position="306"/>
    </location>
</feature>
<feature type="transmembrane region" description="Helical" evidence="2">
    <location>
        <begin position="59"/>
        <end position="83"/>
    </location>
</feature>
<gene>
    <name evidence="3" type="ORF">KIH74_26260</name>
</gene>
<dbReference type="Proteomes" id="UP001197247">
    <property type="component" value="Unassembled WGS sequence"/>
</dbReference>
<keyword evidence="4" id="KW-1185">Reference proteome</keyword>
<evidence type="ECO:0000256" key="2">
    <source>
        <dbReference type="SAM" id="Phobius"/>
    </source>
</evidence>
<sequence length="490" mass="51651">MDQQGVGRQESGEGSEHRSQTPGAGPYVNPGPTWGSGNPPQTWGAPPPASPQDRKKQRLAIAGIAGALGLALVAAIAVVALGVGQGRSDEEKAADLAAPFLDAANSLKSAPGLTYEDDNFSVRLTRFGDFTGTLHALSQDYPVLRADGVTYGELDGLMVGSLTSNWRMPSSDKAWVELKPAALEDTLYIDTQVPDSPADVAQRLVDELNKPGTDFQPSVYDSASTYGTPDGSAEWTEVTLDGTAAYKAQTDAGPVFVSRSSPHTVLQIPVALLNGDTSATGSSSSPGSTSSPGSAQDNVSFTRPKASAGPEVYTYDGVALTEMTADQVSEAYDDLLDESEKLKEVLDVDVTLSTSDSTVKCKLNSCKYSIEVTVSPVSTGDNEITDSTTRVGLTASFEVDHKDDVASCTSAATFKMRQTKTLSCSTTKTASTMKKAYAAAKSLAQSQAGAGEYYRWEVPYNGYGEVKGIAQLDLKKMGSTLEDRRSQIGR</sequence>